<comment type="caution">
    <text evidence="3">The sequence shown here is derived from an EMBL/GenBank/DDBJ whole genome shotgun (WGS) entry which is preliminary data.</text>
</comment>
<evidence type="ECO:0000259" key="2">
    <source>
        <dbReference type="PROSITE" id="PS50902"/>
    </source>
</evidence>
<protein>
    <submittedName>
        <fullName evidence="3">Flavodoxin</fullName>
    </submittedName>
</protein>
<dbReference type="InterPro" id="IPR029039">
    <property type="entry name" value="Flavoprotein-like_sf"/>
</dbReference>
<proteinExistence type="predicted"/>
<sequence>MKALTKYGLLLSVALLLLLSCSQAKEPIKEQSSSAPITDKPLHDKKILIVYLSRTNNTKAVAQIIHKEIGGDLVPIELMTAYPLDYQSVVDQVARENQGGYLPPLKTQIENIKQYDVIFVGFPTWGMQLPPPIKSFLSQNDLSGKTIVPFNTNGGYGIGSSFETLRQLCANSTVLTGYSTTGGKEKEGLFLVMKGAKEEQVKADIKKWLATIKIDN</sequence>
<keyword evidence="1" id="KW-0732">Signal</keyword>
<evidence type="ECO:0000256" key="1">
    <source>
        <dbReference type="SAM" id="SignalP"/>
    </source>
</evidence>
<organism evidence="3 4">
    <name type="scientific">Sphingobacterium kitahiroshimense</name>
    <dbReference type="NCBI Taxonomy" id="470446"/>
    <lineage>
        <taxon>Bacteria</taxon>
        <taxon>Pseudomonadati</taxon>
        <taxon>Bacteroidota</taxon>
        <taxon>Sphingobacteriia</taxon>
        <taxon>Sphingobacteriales</taxon>
        <taxon>Sphingobacteriaceae</taxon>
        <taxon>Sphingobacterium</taxon>
    </lineage>
</organism>
<dbReference type="SUPFAM" id="SSF52218">
    <property type="entry name" value="Flavoproteins"/>
    <property type="match status" value="1"/>
</dbReference>
<dbReference type="PANTHER" id="PTHR39201">
    <property type="entry name" value="EXPORTED PROTEIN-RELATED"/>
    <property type="match status" value="1"/>
</dbReference>
<feature type="signal peptide" evidence="1">
    <location>
        <begin position="1"/>
        <end position="24"/>
    </location>
</feature>
<dbReference type="PANTHER" id="PTHR39201:SF1">
    <property type="entry name" value="FLAVODOXIN-LIKE DOMAIN-CONTAINING PROTEIN"/>
    <property type="match status" value="1"/>
</dbReference>
<dbReference type="Gene3D" id="3.40.50.360">
    <property type="match status" value="1"/>
</dbReference>
<accession>A0ABV0BLR5</accession>
<feature type="domain" description="Flavodoxin-like" evidence="2">
    <location>
        <begin position="47"/>
        <end position="213"/>
    </location>
</feature>
<dbReference type="PROSITE" id="PS51257">
    <property type="entry name" value="PROKAR_LIPOPROTEIN"/>
    <property type="match status" value="1"/>
</dbReference>
<keyword evidence="4" id="KW-1185">Reference proteome</keyword>
<dbReference type="InterPro" id="IPR008254">
    <property type="entry name" value="Flavodoxin/NO_synth"/>
</dbReference>
<dbReference type="Pfam" id="PF12682">
    <property type="entry name" value="Flavodoxin_4"/>
    <property type="match status" value="1"/>
</dbReference>
<dbReference type="RefSeq" id="WP_208699495.1">
    <property type="nucleotide sequence ID" value="NZ_JBDJNQ010000001.1"/>
</dbReference>
<dbReference type="PROSITE" id="PS50902">
    <property type="entry name" value="FLAVODOXIN_LIKE"/>
    <property type="match status" value="1"/>
</dbReference>
<evidence type="ECO:0000313" key="4">
    <source>
        <dbReference type="Proteomes" id="UP001409291"/>
    </source>
</evidence>
<name>A0ABV0BLR5_9SPHI</name>
<feature type="chain" id="PRO_5046867853" evidence="1">
    <location>
        <begin position="25"/>
        <end position="216"/>
    </location>
</feature>
<dbReference type="Proteomes" id="UP001409291">
    <property type="component" value="Unassembled WGS sequence"/>
</dbReference>
<reference evidence="3 4" key="1">
    <citation type="submission" date="2024-04" db="EMBL/GenBank/DDBJ databases">
        <title>WGS of bacteria from Torrens River.</title>
        <authorList>
            <person name="Wyrsch E.R."/>
            <person name="Drigo B."/>
        </authorList>
    </citation>
    <scope>NUCLEOTIDE SEQUENCE [LARGE SCALE GENOMIC DNA]</scope>
    <source>
        <strain evidence="3 4">TWI391</strain>
    </source>
</reference>
<dbReference type="EMBL" id="JBDJNQ010000001">
    <property type="protein sequence ID" value="MEN5375750.1"/>
    <property type="molecule type" value="Genomic_DNA"/>
</dbReference>
<gene>
    <name evidence="3" type="ORF">ABE541_00580</name>
</gene>
<evidence type="ECO:0000313" key="3">
    <source>
        <dbReference type="EMBL" id="MEN5375750.1"/>
    </source>
</evidence>